<evidence type="ECO:0000256" key="3">
    <source>
        <dbReference type="ARBA" id="ARBA00022722"/>
    </source>
</evidence>
<keyword evidence="6" id="KW-0234">DNA repair</keyword>
<evidence type="ECO:0000256" key="1">
    <source>
        <dbReference type="ARBA" id="ARBA00004496"/>
    </source>
</evidence>
<keyword evidence="5 6" id="KW-0378">Hydrolase</keyword>
<evidence type="ECO:0000256" key="2">
    <source>
        <dbReference type="ARBA" id="ARBA00022490"/>
    </source>
</evidence>
<feature type="binding site" evidence="6">
    <location>
        <position position="114"/>
    </location>
    <ligand>
        <name>Mg(2+)</name>
        <dbReference type="ChEBI" id="CHEBI:18420"/>
    </ligand>
</feature>
<dbReference type="PANTHER" id="PTHR28511:SF1">
    <property type="entry name" value="ENDONUCLEASE V"/>
    <property type="match status" value="1"/>
</dbReference>
<accession>A0ABW7WDP4</accession>
<dbReference type="InterPro" id="IPR007581">
    <property type="entry name" value="Endonuclease-V"/>
</dbReference>
<keyword evidence="6" id="KW-0227">DNA damage</keyword>
<evidence type="ECO:0000256" key="6">
    <source>
        <dbReference type="HAMAP-Rule" id="MF_00801"/>
    </source>
</evidence>
<dbReference type="RefSeq" id="WP_396944728.1">
    <property type="nucleotide sequence ID" value="NZ_JBIRXV010000001.1"/>
</dbReference>
<keyword evidence="6" id="KW-0479">Metal-binding</keyword>
<gene>
    <name evidence="6" type="primary">nfi</name>
    <name evidence="7" type="ORF">ACH47G_10930</name>
</gene>
<evidence type="ECO:0000313" key="8">
    <source>
        <dbReference type="Proteomes" id="UP001611450"/>
    </source>
</evidence>
<comment type="subcellular location">
    <subcellularLocation>
        <location evidence="1 6">Cytoplasm</location>
    </subcellularLocation>
</comment>
<sequence>MSWFPPLDLASWPSTAEQAMALQDELRPLIAPVTPPGTRFRTIAGLDSAYDGTGAVAAAAVVLAADTLRPVASAVAHGVADFPYVPGLLAFREIPATLAALEKLDTAPDLLVCDGQGLAHPRRFGLACHVGLLTGVPTIGVAKTVWGDHAEPGPERGASTDIAIDGAVVGRALRTRAGVKPVFVSVGHRIDLDTACAQVLALTPRYRLPETTRHADHLCRAALRTATGN</sequence>
<evidence type="ECO:0000313" key="7">
    <source>
        <dbReference type="EMBL" id="MFI2320995.1"/>
    </source>
</evidence>
<dbReference type="Pfam" id="PF04493">
    <property type="entry name" value="Endonuclease_5"/>
    <property type="match status" value="1"/>
</dbReference>
<dbReference type="Proteomes" id="UP001611450">
    <property type="component" value="Unassembled WGS sequence"/>
</dbReference>
<keyword evidence="4 6" id="KW-0255">Endonuclease</keyword>
<dbReference type="CDD" id="cd06559">
    <property type="entry name" value="Endonuclease_V"/>
    <property type="match status" value="1"/>
</dbReference>
<keyword evidence="2 6" id="KW-0963">Cytoplasm</keyword>
<dbReference type="Gene3D" id="3.30.2170.10">
    <property type="entry name" value="archaeoglobus fulgidus dsm 4304 superfamily"/>
    <property type="match status" value="1"/>
</dbReference>
<comment type="catalytic activity">
    <reaction evidence="6">
        <text>Endonucleolytic cleavage at apurinic or apyrimidinic sites to products with a 5'-phosphate.</text>
        <dbReference type="EC" id="3.1.21.7"/>
    </reaction>
</comment>
<dbReference type="EC" id="3.1.21.7" evidence="6"/>
<comment type="similarity">
    <text evidence="6">Belongs to the endonuclease V family.</text>
</comment>
<dbReference type="GO" id="GO:0004519">
    <property type="term" value="F:endonuclease activity"/>
    <property type="evidence" value="ECO:0007669"/>
    <property type="project" value="UniProtKB-KW"/>
</dbReference>
<proteinExistence type="inferred from homology"/>
<dbReference type="PANTHER" id="PTHR28511">
    <property type="entry name" value="ENDONUCLEASE V"/>
    <property type="match status" value="1"/>
</dbReference>
<evidence type="ECO:0000256" key="4">
    <source>
        <dbReference type="ARBA" id="ARBA00022759"/>
    </source>
</evidence>
<name>A0ABW7WDP4_9NOCA</name>
<dbReference type="EMBL" id="JBIRXV010000001">
    <property type="protein sequence ID" value="MFI2320995.1"/>
    <property type="molecule type" value="Genomic_DNA"/>
</dbReference>
<keyword evidence="8" id="KW-1185">Reference proteome</keyword>
<dbReference type="HAMAP" id="MF_00801">
    <property type="entry name" value="Endonuclease_5"/>
    <property type="match status" value="1"/>
</dbReference>
<evidence type="ECO:0000256" key="5">
    <source>
        <dbReference type="ARBA" id="ARBA00022801"/>
    </source>
</evidence>
<protein>
    <recommendedName>
        <fullName evidence="6">Endonuclease V</fullName>
        <ecNumber evidence="6">3.1.21.7</ecNumber>
    </recommendedName>
    <alternativeName>
        <fullName evidence="6">Deoxyinosine 3'endonuclease</fullName>
    </alternativeName>
    <alternativeName>
        <fullName evidence="6">Deoxyribonuclease V</fullName>
        <shortName evidence="6">DNase V</shortName>
    </alternativeName>
</protein>
<keyword evidence="3 6" id="KW-0540">Nuclease</keyword>
<feature type="binding site" evidence="6">
    <location>
        <position position="47"/>
    </location>
    <ligand>
        <name>Mg(2+)</name>
        <dbReference type="ChEBI" id="CHEBI:18420"/>
    </ligand>
</feature>
<comment type="function">
    <text evidence="6">DNA repair enzyme involved in the repair of deaminated bases. Selectively cleaves double-stranded DNA at the second phosphodiester bond 3' to a deoxyinosine leaving behind the intact lesion on the nicked DNA.</text>
</comment>
<reference evidence="7 8" key="1">
    <citation type="submission" date="2024-10" db="EMBL/GenBank/DDBJ databases">
        <title>The Natural Products Discovery Center: Release of the First 8490 Sequenced Strains for Exploring Actinobacteria Biosynthetic Diversity.</title>
        <authorList>
            <person name="Kalkreuter E."/>
            <person name="Kautsar S.A."/>
            <person name="Yang D."/>
            <person name="Bader C.D."/>
            <person name="Teijaro C.N."/>
            <person name="Fluegel L."/>
            <person name="Davis C.M."/>
            <person name="Simpson J.R."/>
            <person name="Lauterbach L."/>
            <person name="Steele A.D."/>
            <person name="Gui C."/>
            <person name="Meng S."/>
            <person name="Li G."/>
            <person name="Viehrig K."/>
            <person name="Ye F."/>
            <person name="Su P."/>
            <person name="Kiefer A.F."/>
            <person name="Nichols A."/>
            <person name="Cepeda A.J."/>
            <person name="Yan W."/>
            <person name="Fan B."/>
            <person name="Jiang Y."/>
            <person name="Adhikari A."/>
            <person name="Zheng C.-J."/>
            <person name="Schuster L."/>
            <person name="Cowan T.M."/>
            <person name="Smanski M.J."/>
            <person name="Chevrette M.G."/>
            <person name="De Carvalho L.P.S."/>
            <person name="Shen B."/>
        </authorList>
    </citation>
    <scope>NUCLEOTIDE SEQUENCE [LARGE SCALE GENOMIC DNA]</scope>
    <source>
        <strain evidence="7 8">NPDC019626</strain>
    </source>
</reference>
<organism evidence="7 8">
    <name type="scientific">Nocardia beijingensis</name>
    <dbReference type="NCBI Taxonomy" id="95162"/>
    <lineage>
        <taxon>Bacteria</taxon>
        <taxon>Bacillati</taxon>
        <taxon>Actinomycetota</taxon>
        <taxon>Actinomycetes</taxon>
        <taxon>Mycobacteriales</taxon>
        <taxon>Nocardiaceae</taxon>
        <taxon>Nocardia</taxon>
    </lineage>
</organism>
<feature type="site" description="Interaction with target DNA" evidence="6">
    <location>
        <position position="84"/>
    </location>
</feature>
<comment type="caution">
    <text evidence="7">The sequence shown here is derived from an EMBL/GenBank/DDBJ whole genome shotgun (WGS) entry which is preliminary data.</text>
</comment>
<keyword evidence="6" id="KW-0460">Magnesium</keyword>
<comment type="cofactor">
    <cofactor evidence="6">
        <name>Mg(2+)</name>
        <dbReference type="ChEBI" id="CHEBI:18420"/>
    </cofactor>
</comment>